<feature type="compositionally biased region" description="Basic and acidic residues" evidence="9">
    <location>
        <begin position="120"/>
        <end position="129"/>
    </location>
</feature>
<evidence type="ECO:0000259" key="11">
    <source>
        <dbReference type="PROSITE" id="PS51194"/>
    </source>
</evidence>
<feature type="region of interest" description="Disordered" evidence="9">
    <location>
        <begin position="693"/>
        <end position="714"/>
    </location>
</feature>
<dbReference type="PROSITE" id="PS00039">
    <property type="entry name" value="DEAD_ATP_HELICASE"/>
    <property type="match status" value="1"/>
</dbReference>
<dbReference type="EMBL" id="JARAOO010000013">
    <property type="protein sequence ID" value="KAJ7945823.1"/>
    <property type="molecule type" value="Genomic_DNA"/>
</dbReference>
<sequence length="714" mass="77383">MNPYEQRYADTNSYRERRSDLVGPTQAIPPRLGAGVGGASSYGRGGPVPYGSGRPSVGYTGGGRGGGSLGSAPVASELNGYPPFMPPPGGSFDIGRVDGVSERGFSSGSGFNGRMTNSRVGDRRGDIGHSGRGRGSGGRGRGLDFGRGGGRFGGTPGDRTFEGGRVGGRSGGRMGFTRGRGGGGRGFDSRGGVSGRGGRHGGSSRGDLDNITLPHQDFGNVVPFEKNFYIESPSVRVMSEHEVMLYRASRDITVQGHDVPRPIRMFQEANFPDYCLEVIARSGFIEPTPIQAQGWPMALKGRDMIGIAETGSGKTLAYLLPALVHVSAQPQLVQGEGPIVLILAPTRELAVQIQEETVKFGSQSNIKSTCIYGGAPKGPQIRDLRKGIEIVIATPGRLIDMLEAQHTNLRRVTYLVLDEADRMLDMGFEPQIRKIISQIRPDRQTLYWSATWPREVETLARQFLHNPYKVIIGSPDLKANQSINQVVEVVTDIEKYNRLIKLLREMMDGNRILIFMETKKGCDQVTRQLRMDGWPALSIHGDKNQAERDWVLAEFKSGRSSIMTATDVAARGLDVKDIKCVINYDFPSSLEDYIHRIGRTGRAGATGTAYTFFTHANAKFARDLIKILQEAGQVASPALQGMARSAGYGLLGNSFTVWDSYKEVVLLDKQNLVYSIVVGSGGNFRARGRGGYGYGNRGQKSGSNTIPLGAKRPW</sequence>
<evidence type="ECO:0000256" key="6">
    <source>
        <dbReference type="ARBA" id="ARBA00022884"/>
    </source>
</evidence>
<reference evidence="13" key="1">
    <citation type="journal article" date="2023" name="Science">
        <title>Elucidation of the pathway for biosynthesis of saponin adjuvants from the soapbark tree.</title>
        <authorList>
            <person name="Reed J."/>
            <person name="Orme A."/>
            <person name="El-Demerdash A."/>
            <person name="Owen C."/>
            <person name="Martin L.B.B."/>
            <person name="Misra R.C."/>
            <person name="Kikuchi S."/>
            <person name="Rejzek M."/>
            <person name="Martin A.C."/>
            <person name="Harkess A."/>
            <person name="Leebens-Mack J."/>
            <person name="Louveau T."/>
            <person name="Stephenson M.J."/>
            <person name="Osbourn A."/>
        </authorList>
    </citation>
    <scope>NUCLEOTIDE SEQUENCE</scope>
    <source>
        <strain evidence="13">S10</strain>
    </source>
</reference>
<keyword evidence="6" id="KW-0694">RNA-binding</keyword>
<dbReference type="InterPro" id="IPR014014">
    <property type="entry name" value="RNA_helicase_DEAD_Q_motif"/>
</dbReference>
<comment type="similarity">
    <text evidence="8">Belongs to the DEAD box helicase family.</text>
</comment>
<feature type="compositionally biased region" description="Gly residues" evidence="9">
    <location>
        <begin position="59"/>
        <end position="69"/>
    </location>
</feature>
<dbReference type="AlphaFoldDB" id="A0AAD7P831"/>
<feature type="domain" description="DEAD-box RNA helicase Q" evidence="12">
    <location>
        <begin position="264"/>
        <end position="292"/>
    </location>
</feature>
<dbReference type="PROSITE" id="PS51194">
    <property type="entry name" value="HELICASE_CTER"/>
    <property type="match status" value="1"/>
</dbReference>
<evidence type="ECO:0000313" key="14">
    <source>
        <dbReference type="Proteomes" id="UP001163823"/>
    </source>
</evidence>
<feature type="region of interest" description="Disordered" evidence="9">
    <location>
        <begin position="1"/>
        <end position="212"/>
    </location>
</feature>
<feature type="compositionally biased region" description="Gly residues" evidence="9">
    <location>
        <begin position="34"/>
        <end position="48"/>
    </location>
</feature>
<dbReference type="Proteomes" id="UP001163823">
    <property type="component" value="Chromosome 13"/>
</dbReference>
<protein>
    <recommendedName>
        <fullName evidence="1">RNA helicase</fullName>
        <ecNumber evidence="1">3.6.4.13</ecNumber>
    </recommendedName>
</protein>
<evidence type="ECO:0000259" key="10">
    <source>
        <dbReference type="PROSITE" id="PS51192"/>
    </source>
</evidence>
<feature type="domain" description="Helicase C-terminal" evidence="11">
    <location>
        <begin position="498"/>
        <end position="643"/>
    </location>
</feature>
<dbReference type="FunFam" id="3.40.50.300:FF:000079">
    <property type="entry name" value="probable ATP-dependent RNA helicase DDX17"/>
    <property type="match status" value="1"/>
</dbReference>
<organism evidence="13 14">
    <name type="scientific">Quillaja saponaria</name>
    <name type="common">Soap bark tree</name>
    <dbReference type="NCBI Taxonomy" id="32244"/>
    <lineage>
        <taxon>Eukaryota</taxon>
        <taxon>Viridiplantae</taxon>
        <taxon>Streptophyta</taxon>
        <taxon>Embryophyta</taxon>
        <taxon>Tracheophyta</taxon>
        <taxon>Spermatophyta</taxon>
        <taxon>Magnoliopsida</taxon>
        <taxon>eudicotyledons</taxon>
        <taxon>Gunneridae</taxon>
        <taxon>Pentapetalae</taxon>
        <taxon>rosids</taxon>
        <taxon>fabids</taxon>
        <taxon>Fabales</taxon>
        <taxon>Quillajaceae</taxon>
        <taxon>Quillaja</taxon>
    </lineage>
</organism>
<dbReference type="SMART" id="SM00490">
    <property type="entry name" value="HELICc"/>
    <property type="match status" value="1"/>
</dbReference>
<dbReference type="FunFam" id="3.40.50.300:FF:000008">
    <property type="entry name" value="ATP-dependent RNA helicase RhlB"/>
    <property type="match status" value="1"/>
</dbReference>
<dbReference type="Pfam" id="PF00270">
    <property type="entry name" value="DEAD"/>
    <property type="match status" value="1"/>
</dbReference>
<dbReference type="InterPro" id="IPR027417">
    <property type="entry name" value="P-loop_NTPase"/>
</dbReference>
<proteinExistence type="inferred from homology"/>
<dbReference type="Gene3D" id="3.40.50.300">
    <property type="entry name" value="P-loop containing nucleotide triphosphate hydrolases"/>
    <property type="match status" value="2"/>
</dbReference>
<keyword evidence="2 8" id="KW-0547">Nucleotide-binding</keyword>
<name>A0AAD7P831_QUISA</name>
<dbReference type="SUPFAM" id="SSF52540">
    <property type="entry name" value="P-loop containing nucleoside triphosphate hydrolases"/>
    <property type="match status" value="1"/>
</dbReference>
<keyword evidence="5 8" id="KW-0067">ATP-binding</keyword>
<evidence type="ECO:0000256" key="3">
    <source>
        <dbReference type="ARBA" id="ARBA00022801"/>
    </source>
</evidence>
<comment type="caution">
    <text evidence="13">The sequence shown here is derived from an EMBL/GenBank/DDBJ whole genome shotgun (WGS) entry which is preliminary data.</text>
</comment>
<dbReference type="SMART" id="SM00487">
    <property type="entry name" value="DEXDc"/>
    <property type="match status" value="1"/>
</dbReference>
<dbReference type="InterPro" id="IPR014001">
    <property type="entry name" value="Helicase_ATP-bd"/>
</dbReference>
<dbReference type="Pfam" id="PF00271">
    <property type="entry name" value="Helicase_C"/>
    <property type="match status" value="1"/>
</dbReference>
<evidence type="ECO:0000256" key="5">
    <source>
        <dbReference type="ARBA" id="ARBA00022840"/>
    </source>
</evidence>
<gene>
    <name evidence="13" type="ORF">O6P43_030832</name>
</gene>
<dbReference type="PROSITE" id="PS51195">
    <property type="entry name" value="Q_MOTIF"/>
    <property type="match status" value="1"/>
</dbReference>
<dbReference type="CDD" id="cd18787">
    <property type="entry name" value="SF2_C_DEAD"/>
    <property type="match status" value="1"/>
</dbReference>
<feature type="short sequence motif" description="Q motif" evidence="7">
    <location>
        <begin position="264"/>
        <end position="292"/>
    </location>
</feature>
<dbReference type="CDD" id="cd17966">
    <property type="entry name" value="DEADc_DDX5_DDX17"/>
    <property type="match status" value="1"/>
</dbReference>
<evidence type="ECO:0000259" key="12">
    <source>
        <dbReference type="PROSITE" id="PS51195"/>
    </source>
</evidence>
<dbReference type="GO" id="GO:0016787">
    <property type="term" value="F:hydrolase activity"/>
    <property type="evidence" value="ECO:0007669"/>
    <property type="project" value="UniProtKB-KW"/>
</dbReference>
<evidence type="ECO:0000313" key="13">
    <source>
        <dbReference type="EMBL" id="KAJ7945823.1"/>
    </source>
</evidence>
<evidence type="ECO:0000256" key="7">
    <source>
        <dbReference type="PROSITE-ProRule" id="PRU00552"/>
    </source>
</evidence>
<dbReference type="GO" id="GO:0005524">
    <property type="term" value="F:ATP binding"/>
    <property type="evidence" value="ECO:0007669"/>
    <property type="project" value="UniProtKB-KW"/>
</dbReference>
<feature type="compositionally biased region" description="Gly residues" evidence="9">
    <location>
        <begin position="130"/>
        <end position="156"/>
    </location>
</feature>
<evidence type="ECO:0000256" key="4">
    <source>
        <dbReference type="ARBA" id="ARBA00022806"/>
    </source>
</evidence>
<keyword evidence="3 8" id="KW-0378">Hydrolase</keyword>
<dbReference type="InterPro" id="IPR000629">
    <property type="entry name" value="RNA-helicase_DEAD-box_CS"/>
</dbReference>
<dbReference type="PANTHER" id="PTHR47958">
    <property type="entry name" value="ATP-DEPENDENT RNA HELICASE DBP3"/>
    <property type="match status" value="1"/>
</dbReference>
<dbReference type="EC" id="3.6.4.13" evidence="1"/>
<evidence type="ECO:0000256" key="9">
    <source>
        <dbReference type="SAM" id="MobiDB-lite"/>
    </source>
</evidence>
<feature type="domain" description="Helicase ATP-binding" evidence="10">
    <location>
        <begin position="295"/>
        <end position="470"/>
    </location>
</feature>
<evidence type="ECO:0000256" key="2">
    <source>
        <dbReference type="ARBA" id="ARBA00022741"/>
    </source>
</evidence>
<feature type="compositionally biased region" description="Gly residues" evidence="9">
    <location>
        <begin position="192"/>
        <end position="204"/>
    </location>
</feature>
<dbReference type="GO" id="GO:0003724">
    <property type="term" value="F:RNA helicase activity"/>
    <property type="evidence" value="ECO:0007669"/>
    <property type="project" value="UniProtKB-EC"/>
</dbReference>
<evidence type="ECO:0000256" key="8">
    <source>
        <dbReference type="RuleBase" id="RU000492"/>
    </source>
</evidence>
<feature type="compositionally biased region" description="Gly residues" evidence="9">
    <location>
        <begin position="164"/>
        <end position="186"/>
    </location>
</feature>
<keyword evidence="4 8" id="KW-0347">Helicase</keyword>
<evidence type="ECO:0000256" key="1">
    <source>
        <dbReference type="ARBA" id="ARBA00012552"/>
    </source>
</evidence>
<dbReference type="GO" id="GO:0003723">
    <property type="term" value="F:RNA binding"/>
    <property type="evidence" value="ECO:0007669"/>
    <property type="project" value="UniProtKB-KW"/>
</dbReference>
<dbReference type="InterPro" id="IPR011545">
    <property type="entry name" value="DEAD/DEAH_box_helicase_dom"/>
</dbReference>
<accession>A0AAD7P831</accession>
<keyword evidence="14" id="KW-1185">Reference proteome</keyword>
<dbReference type="PROSITE" id="PS51192">
    <property type="entry name" value="HELICASE_ATP_BIND_1"/>
    <property type="match status" value="1"/>
</dbReference>
<dbReference type="KEGG" id="qsa:O6P43_030832"/>
<dbReference type="InterPro" id="IPR001650">
    <property type="entry name" value="Helicase_C-like"/>
</dbReference>